<proteinExistence type="predicted"/>
<name>A0A1G2D074_9BACT</name>
<gene>
    <name evidence="1" type="ORF">A2845_00840</name>
</gene>
<dbReference type="Proteomes" id="UP000177122">
    <property type="component" value="Unassembled WGS sequence"/>
</dbReference>
<evidence type="ECO:0000313" key="1">
    <source>
        <dbReference type="EMBL" id="OGZ06330.1"/>
    </source>
</evidence>
<organism evidence="1 2">
    <name type="scientific">Candidatus Lloydbacteria bacterium RIFCSPHIGHO2_01_FULL_49_22</name>
    <dbReference type="NCBI Taxonomy" id="1798658"/>
    <lineage>
        <taxon>Bacteria</taxon>
        <taxon>Candidatus Lloydiibacteriota</taxon>
    </lineage>
</organism>
<sequence>MSIQSTVRYECEQEQVSVRSAFDVFVAELDAIDQEHELLLQDAVQILEERAVNKLRAQISNPFQHGT</sequence>
<dbReference type="EMBL" id="MHLI01000004">
    <property type="protein sequence ID" value="OGZ06330.1"/>
    <property type="molecule type" value="Genomic_DNA"/>
</dbReference>
<accession>A0A1G2D074</accession>
<reference evidence="1 2" key="1">
    <citation type="journal article" date="2016" name="Nat. Commun.">
        <title>Thousands of microbial genomes shed light on interconnected biogeochemical processes in an aquifer system.</title>
        <authorList>
            <person name="Anantharaman K."/>
            <person name="Brown C.T."/>
            <person name="Hug L.A."/>
            <person name="Sharon I."/>
            <person name="Castelle C.J."/>
            <person name="Probst A.J."/>
            <person name="Thomas B.C."/>
            <person name="Singh A."/>
            <person name="Wilkins M.J."/>
            <person name="Karaoz U."/>
            <person name="Brodie E.L."/>
            <person name="Williams K.H."/>
            <person name="Hubbard S.S."/>
            <person name="Banfield J.F."/>
        </authorList>
    </citation>
    <scope>NUCLEOTIDE SEQUENCE [LARGE SCALE GENOMIC DNA]</scope>
</reference>
<protein>
    <submittedName>
        <fullName evidence="1">Uncharacterized protein</fullName>
    </submittedName>
</protein>
<evidence type="ECO:0000313" key="2">
    <source>
        <dbReference type="Proteomes" id="UP000177122"/>
    </source>
</evidence>
<comment type="caution">
    <text evidence="1">The sequence shown here is derived from an EMBL/GenBank/DDBJ whole genome shotgun (WGS) entry which is preliminary data.</text>
</comment>
<dbReference type="AlphaFoldDB" id="A0A1G2D074"/>